<dbReference type="STRING" id="307972.A0A2G8LKN0"/>
<dbReference type="Proteomes" id="UP000230750">
    <property type="component" value="Unassembled WGS sequence"/>
</dbReference>
<organism evidence="2 3">
    <name type="scientific">Stichopus japonicus</name>
    <name type="common">Sea cucumber</name>
    <dbReference type="NCBI Taxonomy" id="307972"/>
    <lineage>
        <taxon>Eukaryota</taxon>
        <taxon>Metazoa</taxon>
        <taxon>Echinodermata</taxon>
        <taxon>Eleutherozoa</taxon>
        <taxon>Echinozoa</taxon>
        <taxon>Holothuroidea</taxon>
        <taxon>Aspidochirotacea</taxon>
        <taxon>Aspidochirotida</taxon>
        <taxon>Stichopodidae</taxon>
        <taxon>Apostichopus</taxon>
    </lineage>
</organism>
<keyword evidence="2" id="KW-0695">RNA-directed DNA polymerase</keyword>
<sequence>MKTISDNIWRTGVWPSDWTQSEIITLPKVPGTQDCSKHRTISLLCHASKVLLEVIRNRLAHFVMPQIAEEQFGFVAGKGTTDAILTIRNIIEKTVKTQDQQLWLMLVDYSKAFDTVNHAVLWKTLLDYGTPKHLVWLLERLYSEATGVIRVEDDHTDQFPFEKGVRQGCIVSPLLFNACGEAILRQVKETLDERSGSIVGGRAIWNIRYADDTTLIARSKTKLEKQAVELEKCSHTFGLHINSAKTHVMVHGSKEQIFLGGSEINQVDSFKYLGSMVRIDGDSTPEICTRLAIARNATSQLIGLWKAKEISLKLKKQLVKSLCVECSSLWCRKLGIKAERHEENRFI</sequence>
<evidence type="ECO:0000313" key="2">
    <source>
        <dbReference type="EMBL" id="PIK60804.1"/>
    </source>
</evidence>
<gene>
    <name evidence="2" type="ORF">BSL78_02285</name>
</gene>
<proteinExistence type="predicted"/>
<accession>A0A2G8LKN0</accession>
<dbReference type="EMBL" id="MRZV01000047">
    <property type="protein sequence ID" value="PIK60804.1"/>
    <property type="molecule type" value="Genomic_DNA"/>
</dbReference>
<dbReference type="PANTHER" id="PTHR47027:SF8">
    <property type="entry name" value="RIBONUCLEASE H"/>
    <property type="match status" value="1"/>
</dbReference>
<name>A0A2G8LKN0_STIJA</name>
<dbReference type="PANTHER" id="PTHR47027">
    <property type="entry name" value="REVERSE TRANSCRIPTASE DOMAIN-CONTAINING PROTEIN"/>
    <property type="match status" value="1"/>
</dbReference>
<keyword evidence="2" id="KW-0540">Nuclease</keyword>
<dbReference type="AlphaFoldDB" id="A0A2G8LKN0"/>
<dbReference type="GO" id="GO:0004519">
    <property type="term" value="F:endonuclease activity"/>
    <property type="evidence" value="ECO:0007669"/>
    <property type="project" value="UniProtKB-KW"/>
</dbReference>
<dbReference type="GO" id="GO:0003964">
    <property type="term" value="F:RNA-directed DNA polymerase activity"/>
    <property type="evidence" value="ECO:0007669"/>
    <property type="project" value="UniProtKB-KW"/>
</dbReference>
<feature type="domain" description="Reverse transcriptase" evidence="1">
    <location>
        <begin position="7"/>
        <end position="277"/>
    </location>
</feature>
<keyword evidence="3" id="KW-1185">Reference proteome</keyword>
<dbReference type="CDD" id="cd01650">
    <property type="entry name" value="RT_nLTR_like"/>
    <property type="match status" value="1"/>
</dbReference>
<evidence type="ECO:0000259" key="1">
    <source>
        <dbReference type="PROSITE" id="PS50878"/>
    </source>
</evidence>
<dbReference type="OrthoDB" id="1421278at2759"/>
<evidence type="ECO:0000313" key="3">
    <source>
        <dbReference type="Proteomes" id="UP000230750"/>
    </source>
</evidence>
<keyword evidence="2" id="KW-0548">Nucleotidyltransferase</keyword>
<dbReference type="SUPFAM" id="SSF56672">
    <property type="entry name" value="DNA/RNA polymerases"/>
    <property type="match status" value="1"/>
</dbReference>
<comment type="caution">
    <text evidence="2">The sequence shown here is derived from an EMBL/GenBank/DDBJ whole genome shotgun (WGS) entry which is preliminary data.</text>
</comment>
<dbReference type="InterPro" id="IPR000477">
    <property type="entry name" value="RT_dom"/>
</dbReference>
<dbReference type="PROSITE" id="PS50878">
    <property type="entry name" value="RT_POL"/>
    <property type="match status" value="1"/>
</dbReference>
<keyword evidence="2" id="KW-0255">Endonuclease</keyword>
<dbReference type="Pfam" id="PF00078">
    <property type="entry name" value="RVT_1"/>
    <property type="match status" value="1"/>
</dbReference>
<reference evidence="2 3" key="1">
    <citation type="journal article" date="2017" name="PLoS Biol.">
        <title>The sea cucumber genome provides insights into morphological evolution and visceral regeneration.</title>
        <authorList>
            <person name="Zhang X."/>
            <person name="Sun L."/>
            <person name="Yuan J."/>
            <person name="Sun Y."/>
            <person name="Gao Y."/>
            <person name="Zhang L."/>
            <person name="Li S."/>
            <person name="Dai H."/>
            <person name="Hamel J.F."/>
            <person name="Liu C."/>
            <person name="Yu Y."/>
            <person name="Liu S."/>
            <person name="Lin W."/>
            <person name="Guo K."/>
            <person name="Jin S."/>
            <person name="Xu P."/>
            <person name="Storey K.B."/>
            <person name="Huan P."/>
            <person name="Zhang T."/>
            <person name="Zhou Y."/>
            <person name="Zhang J."/>
            <person name="Lin C."/>
            <person name="Li X."/>
            <person name="Xing L."/>
            <person name="Huo D."/>
            <person name="Sun M."/>
            <person name="Wang L."/>
            <person name="Mercier A."/>
            <person name="Li F."/>
            <person name="Yang H."/>
            <person name="Xiang J."/>
        </authorList>
    </citation>
    <scope>NUCLEOTIDE SEQUENCE [LARGE SCALE GENOMIC DNA]</scope>
    <source>
        <strain evidence="2">Shaxun</strain>
        <tissue evidence="2">Muscle</tissue>
    </source>
</reference>
<dbReference type="InterPro" id="IPR043502">
    <property type="entry name" value="DNA/RNA_pol_sf"/>
</dbReference>
<keyword evidence="2" id="KW-0378">Hydrolase</keyword>
<keyword evidence="2" id="KW-0808">Transferase</keyword>
<protein>
    <submittedName>
        <fullName evidence="2">Endonuclease-reverse transcriptase</fullName>
    </submittedName>
</protein>